<keyword evidence="10" id="KW-0472">Membrane</keyword>
<dbReference type="PANTHER" id="PTHR44936:SF10">
    <property type="entry name" value="SENSOR PROTEIN RSTB"/>
    <property type="match status" value="1"/>
</dbReference>
<gene>
    <name evidence="12" type="ORF">FJU31_09405</name>
</gene>
<dbReference type="Proteomes" id="UP000326367">
    <property type="component" value="Unassembled WGS sequence"/>
</dbReference>
<dbReference type="PANTHER" id="PTHR44936">
    <property type="entry name" value="SENSOR PROTEIN CREC"/>
    <property type="match status" value="1"/>
</dbReference>
<dbReference type="Pfam" id="PF00512">
    <property type="entry name" value="HisKA"/>
    <property type="match status" value="1"/>
</dbReference>
<keyword evidence="6" id="KW-0808">Transferase</keyword>
<keyword evidence="4" id="KW-1003">Cell membrane</keyword>
<dbReference type="InterPro" id="IPR003594">
    <property type="entry name" value="HATPase_dom"/>
</dbReference>
<evidence type="ECO:0000256" key="6">
    <source>
        <dbReference type="ARBA" id="ARBA00022679"/>
    </source>
</evidence>
<dbReference type="SMART" id="SM00388">
    <property type="entry name" value="HisKA"/>
    <property type="match status" value="1"/>
</dbReference>
<evidence type="ECO:0000256" key="10">
    <source>
        <dbReference type="SAM" id="Phobius"/>
    </source>
</evidence>
<dbReference type="RefSeq" id="WP_150454517.1">
    <property type="nucleotide sequence ID" value="NZ_VYKI01000009.1"/>
</dbReference>
<dbReference type="SMART" id="SM00387">
    <property type="entry name" value="HATPase_c"/>
    <property type="match status" value="1"/>
</dbReference>
<keyword evidence="5" id="KW-0597">Phosphoprotein</keyword>
<reference evidence="12 13" key="1">
    <citation type="journal article" date="2020" name="Antonie Van Leeuwenhoek">
        <title>Stenotrophomonas cyclobalanopsidis sp. nov., isolated from the leaf spot disease of Cyclobalanopsis patelliformis.</title>
        <authorList>
            <person name="Bian D.R."/>
            <person name="Xue H."/>
            <person name="Piao C.G."/>
            <person name="Li Y."/>
        </authorList>
    </citation>
    <scope>NUCLEOTIDE SEQUENCE [LARGE SCALE GENOMIC DNA]</scope>
    <source>
        <strain evidence="12 13">TPQG1-4</strain>
    </source>
</reference>
<keyword evidence="7" id="KW-0547">Nucleotide-binding</keyword>
<feature type="transmembrane region" description="Helical" evidence="10">
    <location>
        <begin position="148"/>
        <end position="169"/>
    </location>
</feature>
<dbReference type="InterPro" id="IPR050980">
    <property type="entry name" value="2C_sensor_his_kinase"/>
</dbReference>
<evidence type="ECO:0000256" key="7">
    <source>
        <dbReference type="ARBA" id="ARBA00022741"/>
    </source>
</evidence>
<dbReference type="Gene3D" id="3.30.565.10">
    <property type="entry name" value="Histidine kinase-like ATPase, C-terminal domain"/>
    <property type="match status" value="1"/>
</dbReference>
<dbReference type="InterPro" id="IPR005467">
    <property type="entry name" value="His_kinase_dom"/>
</dbReference>
<dbReference type="Pfam" id="PF02518">
    <property type="entry name" value="HATPase_c"/>
    <property type="match status" value="1"/>
</dbReference>
<evidence type="ECO:0000256" key="5">
    <source>
        <dbReference type="ARBA" id="ARBA00022553"/>
    </source>
</evidence>
<comment type="caution">
    <text evidence="12">The sequence shown here is derived from an EMBL/GenBank/DDBJ whole genome shotgun (WGS) entry which is preliminary data.</text>
</comment>
<keyword evidence="10" id="KW-0812">Transmembrane</keyword>
<organism evidence="12 13">
    <name type="scientific">Stenotrophomonas cyclobalanopsidis</name>
    <dbReference type="NCBI Taxonomy" id="2771362"/>
    <lineage>
        <taxon>Bacteria</taxon>
        <taxon>Pseudomonadati</taxon>
        <taxon>Pseudomonadota</taxon>
        <taxon>Gammaproteobacteria</taxon>
        <taxon>Lysobacterales</taxon>
        <taxon>Lysobacteraceae</taxon>
        <taxon>Stenotrophomonas</taxon>
    </lineage>
</organism>
<dbReference type="CDD" id="cd00082">
    <property type="entry name" value="HisKA"/>
    <property type="match status" value="1"/>
</dbReference>
<accession>A0ABQ6T1B1</accession>
<evidence type="ECO:0000259" key="11">
    <source>
        <dbReference type="PROSITE" id="PS50109"/>
    </source>
</evidence>
<keyword evidence="13" id="KW-1185">Reference proteome</keyword>
<dbReference type="InterPro" id="IPR003661">
    <property type="entry name" value="HisK_dim/P_dom"/>
</dbReference>
<evidence type="ECO:0000313" key="12">
    <source>
        <dbReference type="EMBL" id="KAA8999184.1"/>
    </source>
</evidence>
<keyword evidence="8 12" id="KW-0418">Kinase</keyword>
<dbReference type="PROSITE" id="PS50109">
    <property type="entry name" value="HIS_KIN"/>
    <property type="match status" value="1"/>
</dbReference>
<dbReference type="InterPro" id="IPR004358">
    <property type="entry name" value="Sig_transdc_His_kin-like_C"/>
</dbReference>
<protein>
    <recommendedName>
        <fullName evidence="3">histidine kinase</fullName>
        <ecNumber evidence="3">2.7.13.3</ecNumber>
    </recommendedName>
</protein>
<comment type="subcellular location">
    <subcellularLocation>
        <location evidence="2">Cell membrane</location>
        <topology evidence="2">Multi-pass membrane protein</topology>
    </subcellularLocation>
</comment>
<evidence type="ECO:0000256" key="2">
    <source>
        <dbReference type="ARBA" id="ARBA00004651"/>
    </source>
</evidence>
<dbReference type="InterPro" id="IPR036097">
    <property type="entry name" value="HisK_dim/P_sf"/>
</dbReference>
<dbReference type="GO" id="GO:0016301">
    <property type="term" value="F:kinase activity"/>
    <property type="evidence" value="ECO:0007669"/>
    <property type="project" value="UniProtKB-KW"/>
</dbReference>
<comment type="catalytic activity">
    <reaction evidence="1">
        <text>ATP + protein L-histidine = ADP + protein N-phospho-L-histidine.</text>
        <dbReference type="EC" id="2.7.13.3"/>
    </reaction>
</comment>
<dbReference type="InterPro" id="IPR036890">
    <property type="entry name" value="HATPase_C_sf"/>
</dbReference>
<dbReference type="SUPFAM" id="SSF47384">
    <property type="entry name" value="Homodimeric domain of signal transducing histidine kinase"/>
    <property type="match status" value="1"/>
</dbReference>
<evidence type="ECO:0000313" key="13">
    <source>
        <dbReference type="Proteomes" id="UP000326367"/>
    </source>
</evidence>
<name>A0ABQ6T1B1_9GAMM</name>
<dbReference type="EC" id="2.7.13.3" evidence="3"/>
<dbReference type="Gene3D" id="1.10.287.130">
    <property type="match status" value="1"/>
</dbReference>
<dbReference type="PRINTS" id="PR00344">
    <property type="entry name" value="BCTRLSENSOR"/>
</dbReference>
<dbReference type="SUPFAM" id="SSF55874">
    <property type="entry name" value="ATPase domain of HSP90 chaperone/DNA topoisomerase II/histidine kinase"/>
    <property type="match status" value="1"/>
</dbReference>
<evidence type="ECO:0000256" key="1">
    <source>
        <dbReference type="ARBA" id="ARBA00000085"/>
    </source>
</evidence>
<evidence type="ECO:0000256" key="4">
    <source>
        <dbReference type="ARBA" id="ARBA00022475"/>
    </source>
</evidence>
<evidence type="ECO:0000256" key="3">
    <source>
        <dbReference type="ARBA" id="ARBA00012438"/>
    </source>
</evidence>
<keyword evidence="9" id="KW-0067">ATP-binding</keyword>
<evidence type="ECO:0000256" key="8">
    <source>
        <dbReference type="ARBA" id="ARBA00022777"/>
    </source>
</evidence>
<feature type="transmembrane region" description="Helical" evidence="10">
    <location>
        <begin position="7"/>
        <end position="30"/>
    </location>
</feature>
<evidence type="ECO:0000256" key="9">
    <source>
        <dbReference type="ARBA" id="ARBA00022840"/>
    </source>
</evidence>
<dbReference type="EMBL" id="VYKI01000009">
    <property type="protein sequence ID" value="KAA8999184.1"/>
    <property type="molecule type" value="Genomic_DNA"/>
</dbReference>
<feature type="domain" description="Histidine kinase" evidence="11">
    <location>
        <begin position="230"/>
        <end position="436"/>
    </location>
</feature>
<keyword evidence="10" id="KW-1133">Transmembrane helix</keyword>
<sequence length="438" mass="48140">MKGPLPLYVRYCVTFIVAQLLLLTAGTLAWERLLDPTPVSTLHYRVQGSHALLADRLLQVPDAQRAEALAGLQTLFAYPLQLQQLDEVVGQLPAADADKLRNGQIVVSADGAYSHQRLAGTNSVLTLGDFSNVPEDDDDEQNLLEDGLYWLSLLTTVAAAVALPLYFLIHRFWHDVKVLHDTVHHLQANAFSHPVPPLRTRLLRPLGHALDDLSQQLQVLLDGQRLLGQAMAHELRTPLARMRFTVGLMEEQQTLPGDEGTLLHDLQTDLQLLQELTSASVEYLRFGRMPLVERRPVNVQTLLQDAAAAICRSPGPVVTRQCCPQLTVHANEAALELAVRNLLANAVRHARSAVRMRADVHQGGLRLRVEDDGPGIPPAHRQQVFAPYVRLGQSTEGFGLGLAMVKAITQRHGGHVEIGDSPLGGAAVILWLPEATPW</sequence>
<proteinExistence type="predicted"/>